<feature type="domain" description="Nuclease SbcCD subunit D C-terminal" evidence="9">
    <location>
        <begin position="273"/>
        <end position="375"/>
    </location>
</feature>
<evidence type="ECO:0000313" key="11">
    <source>
        <dbReference type="Proteomes" id="UP000586305"/>
    </source>
</evidence>
<keyword evidence="6 7" id="KW-0269">Exonuclease</keyword>
<dbReference type="GO" id="GO:0004519">
    <property type="term" value="F:endonuclease activity"/>
    <property type="evidence" value="ECO:0007669"/>
    <property type="project" value="UniProtKB-KW"/>
</dbReference>
<evidence type="ECO:0000256" key="1">
    <source>
        <dbReference type="ARBA" id="ARBA00010555"/>
    </source>
</evidence>
<dbReference type="InterPro" id="IPR050535">
    <property type="entry name" value="DNA_Repair-Maintenance_Comp"/>
</dbReference>
<evidence type="ECO:0000256" key="2">
    <source>
        <dbReference type="ARBA" id="ARBA00011322"/>
    </source>
</evidence>
<keyword evidence="7" id="KW-0235">DNA replication</keyword>
<comment type="caution">
    <text evidence="10">The sequence shown here is derived from an EMBL/GenBank/DDBJ whole genome shotgun (WGS) entry which is preliminary data.</text>
</comment>
<comment type="similarity">
    <text evidence="1 7">Belongs to the SbcD family.</text>
</comment>
<dbReference type="InterPro" id="IPR041796">
    <property type="entry name" value="Mre11_N"/>
</dbReference>
<dbReference type="PANTHER" id="PTHR30337">
    <property type="entry name" value="COMPONENT OF ATP-DEPENDENT DSDNA EXONUCLEASE"/>
    <property type="match status" value="1"/>
</dbReference>
<reference evidence="10 11" key="1">
    <citation type="submission" date="2020-04" db="EMBL/GenBank/DDBJ databases">
        <title>Pseudoalteromonas caenipelagi sp. nov., isolated from a tidal flat.</title>
        <authorList>
            <person name="Park S."/>
            <person name="Yoon J.-H."/>
        </authorList>
    </citation>
    <scope>NUCLEOTIDE SEQUENCE [LARGE SCALE GENOMIC DNA]</scope>
    <source>
        <strain evidence="10 11">JBTF-M23</strain>
    </source>
</reference>
<keyword evidence="4 7" id="KW-0540">Nuclease</keyword>
<organism evidence="10 11">
    <name type="scientific">Pseudoalteromonas caenipelagi</name>
    <dbReference type="NCBI Taxonomy" id="2726988"/>
    <lineage>
        <taxon>Bacteria</taxon>
        <taxon>Pseudomonadati</taxon>
        <taxon>Pseudomonadota</taxon>
        <taxon>Gammaproteobacteria</taxon>
        <taxon>Alteromonadales</taxon>
        <taxon>Pseudoalteromonadaceae</taxon>
        <taxon>Pseudoalteromonas</taxon>
    </lineage>
</organism>
<keyword evidence="11" id="KW-1185">Reference proteome</keyword>
<keyword evidence="7" id="KW-0233">DNA recombination</keyword>
<dbReference type="RefSeq" id="WP_171625496.1">
    <property type="nucleotide sequence ID" value="NZ_JABBPG010000002.1"/>
</dbReference>
<evidence type="ECO:0000313" key="10">
    <source>
        <dbReference type="EMBL" id="NOU50432.1"/>
    </source>
</evidence>
<comment type="subunit">
    <text evidence="2 7">Heterodimer of SbcC and SbcD.</text>
</comment>
<dbReference type="InterPro" id="IPR029052">
    <property type="entry name" value="Metallo-depent_PP-like"/>
</dbReference>
<dbReference type="PANTHER" id="PTHR30337:SF0">
    <property type="entry name" value="NUCLEASE SBCCD SUBUNIT D"/>
    <property type="match status" value="1"/>
</dbReference>
<accession>A0A849VAN1</accession>
<dbReference type="InterPro" id="IPR004843">
    <property type="entry name" value="Calcineurin-like_PHP"/>
</dbReference>
<evidence type="ECO:0000256" key="4">
    <source>
        <dbReference type="ARBA" id="ARBA00022722"/>
    </source>
</evidence>
<dbReference type="GO" id="GO:0006260">
    <property type="term" value="P:DNA replication"/>
    <property type="evidence" value="ECO:0007669"/>
    <property type="project" value="UniProtKB-KW"/>
</dbReference>
<evidence type="ECO:0000256" key="7">
    <source>
        <dbReference type="RuleBase" id="RU363069"/>
    </source>
</evidence>
<dbReference type="InterPro" id="IPR004593">
    <property type="entry name" value="SbcD"/>
</dbReference>
<evidence type="ECO:0000259" key="9">
    <source>
        <dbReference type="Pfam" id="PF12320"/>
    </source>
</evidence>
<dbReference type="Pfam" id="PF00149">
    <property type="entry name" value="Metallophos"/>
    <property type="match status" value="1"/>
</dbReference>
<proteinExistence type="inferred from homology"/>
<dbReference type="EMBL" id="JABBPG010000002">
    <property type="protein sequence ID" value="NOU50432.1"/>
    <property type="molecule type" value="Genomic_DNA"/>
</dbReference>
<dbReference type="Pfam" id="PF12320">
    <property type="entry name" value="SbcD_C"/>
    <property type="match status" value="1"/>
</dbReference>
<dbReference type="Gene3D" id="3.60.21.10">
    <property type="match status" value="1"/>
</dbReference>
<dbReference type="InterPro" id="IPR026843">
    <property type="entry name" value="SbcD_C"/>
</dbReference>
<dbReference type="CDD" id="cd00840">
    <property type="entry name" value="MPP_Mre11_N"/>
    <property type="match status" value="1"/>
</dbReference>
<name>A0A849VAN1_9GAMM</name>
<protein>
    <recommendedName>
        <fullName evidence="3 7">Nuclease SbcCD subunit D</fullName>
    </recommendedName>
</protein>
<sequence>MKVLHTSDWHLGQQFYEHSRAQEQQVFLEWLANTLKTQAIDILVVAGDIYHTATPPANAEQQLYSFIKHAKQLCPNLHIVLIAGNHDSANRIETAKPLLQLFDTHVVGRFDKHAPENVVKSIKTKKGTAHIVAMPFLRAADITITSDISYQQAVSVAYQQALEHALPLAKNEPLILLGHLHAKGGDISSDSERNISIGGFEAINANIFKQQADYVALGHLHKAQTVAKSDYIRYSGTPLPMSFSERKYQHQVLIAEFSGKQLTNVKPLYIPRYQQLILLPEQGGADLNTLCELINALEFDADAPPSYVRLRLNSSETSSQFRTVIDEAMSNKPLLFCGIERVRSDKQNEESYFEDLGKVEQLDPMTLLSLAFAEQFSANDEVPEQVKECLAQVINSMDEETPS</sequence>
<dbReference type="Proteomes" id="UP000586305">
    <property type="component" value="Unassembled WGS sequence"/>
</dbReference>
<dbReference type="AlphaFoldDB" id="A0A849VAN1"/>
<dbReference type="GO" id="GO:0006310">
    <property type="term" value="P:DNA recombination"/>
    <property type="evidence" value="ECO:0007669"/>
    <property type="project" value="UniProtKB-KW"/>
</dbReference>
<dbReference type="SUPFAM" id="SSF56300">
    <property type="entry name" value="Metallo-dependent phosphatases"/>
    <property type="match status" value="1"/>
</dbReference>
<dbReference type="GO" id="GO:0008408">
    <property type="term" value="F:3'-5' exonuclease activity"/>
    <property type="evidence" value="ECO:0007669"/>
    <property type="project" value="InterPro"/>
</dbReference>
<evidence type="ECO:0000256" key="3">
    <source>
        <dbReference type="ARBA" id="ARBA00013365"/>
    </source>
</evidence>
<keyword evidence="7" id="KW-0255">Endonuclease</keyword>
<comment type="function">
    <text evidence="7">SbcCD cleaves DNA hairpin structures. These structures can inhibit DNA replication and are intermediates in certain DNA recombination reactions. The complex acts as a 3'-&gt;5' double strand exonuclease that can open hairpins. It also has a 5' single-strand endonuclease activity.</text>
</comment>
<evidence type="ECO:0000256" key="6">
    <source>
        <dbReference type="ARBA" id="ARBA00022839"/>
    </source>
</evidence>
<gene>
    <name evidence="7 10" type="primary">sbcD</name>
    <name evidence="10" type="ORF">HG263_07735</name>
</gene>
<evidence type="ECO:0000256" key="5">
    <source>
        <dbReference type="ARBA" id="ARBA00022801"/>
    </source>
</evidence>
<evidence type="ECO:0000259" key="8">
    <source>
        <dbReference type="Pfam" id="PF00149"/>
    </source>
</evidence>
<feature type="domain" description="Calcineurin-like phosphoesterase" evidence="8">
    <location>
        <begin position="1"/>
        <end position="222"/>
    </location>
</feature>
<keyword evidence="5 7" id="KW-0378">Hydrolase</keyword>
<dbReference type="NCBIfam" id="TIGR00619">
    <property type="entry name" value="sbcd"/>
    <property type="match status" value="1"/>
</dbReference>